<feature type="transmembrane region" description="Helical" evidence="1">
    <location>
        <begin position="218"/>
        <end position="239"/>
    </location>
</feature>
<dbReference type="OMA" id="IYIALPW"/>
<name>T0S2T0_SAPDV</name>
<evidence type="ECO:0000313" key="3">
    <source>
        <dbReference type="EMBL" id="EQC39333.1"/>
    </source>
</evidence>
<keyword evidence="2" id="KW-0732">Signal</keyword>
<proteinExistence type="predicted"/>
<feature type="transmembrane region" description="Helical" evidence="1">
    <location>
        <begin position="192"/>
        <end position="212"/>
    </location>
</feature>
<feature type="transmembrane region" description="Helical" evidence="1">
    <location>
        <begin position="121"/>
        <end position="142"/>
    </location>
</feature>
<reference evidence="3 4" key="1">
    <citation type="submission" date="2012-04" db="EMBL/GenBank/DDBJ databases">
        <title>The Genome Sequence of Saprolegnia declina VS20.</title>
        <authorList>
            <consortium name="The Broad Institute Genome Sequencing Platform"/>
            <person name="Russ C."/>
            <person name="Nusbaum C."/>
            <person name="Tyler B."/>
            <person name="van West P."/>
            <person name="Dieguez-Uribeondo J."/>
            <person name="de Bruijn I."/>
            <person name="Tripathy S."/>
            <person name="Jiang R."/>
            <person name="Young S.K."/>
            <person name="Zeng Q."/>
            <person name="Gargeya S."/>
            <person name="Fitzgerald M."/>
            <person name="Haas B."/>
            <person name="Abouelleil A."/>
            <person name="Alvarado L."/>
            <person name="Arachchi H.M."/>
            <person name="Berlin A."/>
            <person name="Chapman S.B."/>
            <person name="Goldberg J."/>
            <person name="Griggs A."/>
            <person name="Gujja S."/>
            <person name="Hansen M."/>
            <person name="Howarth C."/>
            <person name="Imamovic A."/>
            <person name="Larimer J."/>
            <person name="McCowen C."/>
            <person name="Montmayeur A."/>
            <person name="Murphy C."/>
            <person name="Neiman D."/>
            <person name="Pearson M."/>
            <person name="Priest M."/>
            <person name="Roberts A."/>
            <person name="Saif S."/>
            <person name="Shea T."/>
            <person name="Sisk P."/>
            <person name="Sykes S."/>
            <person name="Wortman J."/>
            <person name="Nusbaum C."/>
            <person name="Birren B."/>
        </authorList>
    </citation>
    <scope>NUCLEOTIDE SEQUENCE [LARGE SCALE GENOMIC DNA]</scope>
    <source>
        <strain evidence="3 4">VS20</strain>
    </source>
</reference>
<keyword evidence="1" id="KW-1133">Transmembrane helix</keyword>
<keyword evidence="1" id="KW-0812">Transmembrane</keyword>
<dbReference type="InParanoid" id="T0S2T0"/>
<dbReference type="EMBL" id="JH767139">
    <property type="protein sequence ID" value="EQC39333.1"/>
    <property type="molecule type" value="Genomic_DNA"/>
</dbReference>
<dbReference type="AlphaFoldDB" id="T0S2T0"/>
<organism evidence="3 4">
    <name type="scientific">Saprolegnia diclina (strain VS20)</name>
    <dbReference type="NCBI Taxonomy" id="1156394"/>
    <lineage>
        <taxon>Eukaryota</taxon>
        <taxon>Sar</taxon>
        <taxon>Stramenopiles</taxon>
        <taxon>Oomycota</taxon>
        <taxon>Saprolegniomycetes</taxon>
        <taxon>Saprolegniales</taxon>
        <taxon>Saprolegniaceae</taxon>
        <taxon>Saprolegnia</taxon>
    </lineage>
</organism>
<dbReference type="Proteomes" id="UP000030762">
    <property type="component" value="Unassembled WGS sequence"/>
</dbReference>
<feature type="transmembrane region" description="Helical" evidence="1">
    <location>
        <begin position="29"/>
        <end position="52"/>
    </location>
</feature>
<dbReference type="GeneID" id="19944265"/>
<keyword evidence="4" id="KW-1185">Reference proteome</keyword>
<evidence type="ECO:0000256" key="2">
    <source>
        <dbReference type="SAM" id="SignalP"/>
    </source>
</evidence>
<feature type="chain" id="PRO_5004584313" evidence="2">
    <location>
        <begin position="20"/>
        <end position="257"/>
    </location>
</feature>
<sequence>MPGPLCLLYTVVFDGLALATGVTSAGSVGALAGAVALSMPLLSLPLLVCWKIDDEFDRPWIETLFGLWLMDATLLLRTLCAIRVTPFAARQLLTRALFVATHVAVALRLDGHLDWHWSSVFLPLTLSLFCGASPVPVLQVLLLGLHLDGILTWSYPALLAPMWVPLVVVGVILPMGTLYGHGSFLRNAMRLVASWAAATLFVGPSLLLVVRLEYACFPAIYIALPWIVLYSLCVLGALASSTKEASRRGHFETFTVV</sequence>
<accession>T0S2T0</accession>
<evidence type="ECO:0000313" key="4">
    <source>
        <dbReference type="Proteomes" id="UP000030762"/>
    </source>
</evidence>
<protein>
    <submittedName>
        <fullName evidence="3">Uncharacterized protein</fullName>
    </submittedName>
</protein>
<feature type="transmembrane region" description="Helical" evidence="1">
    <location>
        <begin position="162"/>
        <end position="180"/>
    </location>
</feature>
<dbReference type="OrthoDB" id="72708at2759"/>
<feature type="signal peptide" evidence="2">
    <location>
        <begin position="1"/>
        <end position="19"/>
    </location>
</feature>
<gene>
    <name evidence="3" type="ORF">SDRG_03538</name>
</gene>
<evidence type="ECO:0000256" key="1">
    <source>
        <dbReference type="SAM" id="Phobius"/>
    </source>
</evidence>
<dbReference type="RefSeq" id="XP_008607394.1">
    <property type="nucleotide sequence ID" value="XM_008609172.1"/>
</dbReference>
<dbReference type="VEuPathDB" id="FungiDB:SDRG_03538"/>
<keyword evidence="1" id="KW-0472">Membrane</keyword>